<feature type="transmembrane region" description="Helical" evidence="1">
    <location>
        <begin position="41"/>
        <end position="59"/>
    </location>
</feature>
<name>A0A259U023_9BACT</name>
<feature type="transmembrane region" description="Helical" evidence="1">
    <location>
        <begin position="66"/>
        <end position="87"/>
    </location>
</feature>
<comment type="caution">
    <text evidence="2">The sequence shown here is derived from an EMBL/GenBank/DDBJ whole genome shotgun (WGS) entry which is preliminary data.</text>
</comment>
<feature type="transmembrane region" description="Helical" evidence="1">
    <location>
        <begin position="149"/>
        <end position="168"/>
    </location>
</feature>
<dbReference type="EMBL" id="MQWB01000001">
    <property type="protein sequence ID" value="OZC03197.1"/>
    <property type="molecule type" value="Genomic_DNA"/>
</dbReference>
<keyword evidence="1" id="KW-1133">Transmembrane helix</keyword>
<reference evidence="2 3" key="1">
    <citation type="submission" date="2016-11" db="EMBL/GenBank/DDBJ databases">
        <title>Study of marine rhodopsin-containing bacteria.</title>
        <authorList>
            <person name="Yoshizawa S."/>
            <person name="Kumagai Y."/>
            <person name="Kogure K."/>
        </authorList>
    </citation>
    <scope>NUCLEOTIDE SEQUENCE [LARGE SCALE GENOMIC DNA]</scope>
    <source>
        <strain evidence="2 3">SG-29</strain>
    </source>
</reference>
<keyword evidence="1" id="KW-0812">Transmembrane</keyword>
<dbReference type="RefSeq" id="WP_094548293.1">
    <property type="nucleotide sequence ID" value="NZ_MQWB01000001.1"/>
</dbReference>
<evidence type="ECO:0000313" key="3">
    <source>
        <dbReference type="Proteomes" id="UP000216446"/>
    </source>
</evidence>
<keyword evidence="3" id="KW-1185">Reference proteome</keyword>
<feature type="transmembrane region" description="Helical" evidence="1">
    <location>
        <begin position="12"/>
        <end position="29"/>
    </location>
</feature>
<proteinExistence type="predicted"/>
<dbReference type="OrthoDB" id="9801221at2"/>
<evidence type="ECO:0000313" key="2">
    <source>
        <dbReference type="EMBL" id="OZC03197.1"/>
    </source>
</evidence>
<dbReference type="AlphaFoldDB" id="A0A259U023"/>
<keyword evidence="1" id="KW-0472">Membrane</keyword>
<dbReference type="InParanoid" id="A0A259U023"/>
<evidence type="ECO:0000256" key="1">
    <source>
        <dbReference type="SAM" id="Phobius"/>
    </source>
</evidence>
<protein>
    <submittedName>
        <fullName evidence="2">Uncharacterized protein</fullName>
    </submittedName>
</protein>
<dbReference type="Proteomes" id="UP000216446">
    <property type="component" value="Unassembled WGS sequence"/>
</dbReference>
<sequence length="173" mass="18957">MTLAGRTLDLERWVVSLALVPACAYFLWVDFGARGWAGVPWMLFHSMDLIVHEAGHFFFRFFGRTLEIAGGSILQVLLPAIVAWSALTWGSRVGFQLGAFWTGQSLIDVSVYAADAKARSLPLLGNLSRESHDWYNLLAPIGWLDHAEAVGVAFVIAALAVWALALSAPKWTA</sequence>
<organism evidence="2 3">
    <name type="scientific">Rubricoccus marinus</name>
    <dbReference type="NCBI Taxonomy" id="716817"/>
    <lineage>
        <taxon>Bacteria</taxon>
        <taxon>Pseudomonadati</taxon>
        <taxon>Rhodothermota</taxon>
        <taxon>Rhodothermia</taxon>
        <taxon>Rhodothermales</taxon>
        <taxon>Rubricoccaceae</taxon>
        <taxon>Rubricoccus</taxon>
    </lineage>
</organism>
<accession>A0A259U023</accession>
<gene>
    <name evidence="2" type="ORF">BSZ36_09555</name>
</gene>